<dbReference type="EMBL" id="MU089522">
    <property type="protein sequence ID" value="KAF7851935.1"/>
    <property type="molecule type" value="Genomic_DNA"/>
</dbReference>
<dbReference type="Gene3D" id="2.60.120.200">
    <property type="match status" value="1"/>
</dbReference>
<dbReference type="Proteomes" id="UP000806378">
    <property type="component" value="Unassembled WGS sequence"/>
</dbReference>
<evidence type="ECO:0000313" key="15">
    <source>
        <dbReference type="Proteomes" id="UP000806378"/>
    </source>
</evidence>
<organism evidence="14 15">
    <name type="scientific">Corymbia citriodora subsp. variegata</name>
    <dbReference type="NCBI Taxonomy" id="360336"/>
    <lineage>
        <taxon>Eukaryota</taxon>
        <taxon>Viridiplantae</taxon>
        <taxon>Streptophyta</taxon>
        <taxon>Embryophyta</taxon>
        <taxon>Tracheophyta</taxon>
        <taxon>Spermatophyta</taxon>
        <taxon>Magnoliopsida</taxon>
        <taxon>eudicotyledons</taxon>
        <taxon>Gunneridae</taxon>
        <taxon>Pentapetalae</taxon>
        <taxon>rosids</taxon>
        <taxon>malvids</taxon>
        <taxon>Myrtales</taxon>
        <taxon>Myrtaceae</taxon>
        <taxon>Myrtoideae</taxon>
        <taxon>Eucalypteae</taxon>
        <taxon>Corymbia</taxon>
    </lineage>
</organism>
<name>A0A8T0D0I7_CORYI</name>
<evidence type="ECO:0000256" key="3">
    <source>
        <dbReference type="ARBA" id="ARBA00010217"/>
    </source>
</evidence>
<keyword evidence="15" id="KW-1185">Reference proteome</keyword>
<evidence type="ECO:0000313" key="14">
    <source>
        <dbReference type="EMBL" id="KAF7851935.1"/>
    </source>
</evidence>
<dbReference type="SUPFAM" id="SSF49899">
    <property type="entry name" value="Concanavalin A-like lectins/glucanases"/>
    <property type="match status" value="1"/>
</dbReference>
<dbReference type="InterPro" id="IPR013320">
    <property type="entry name" value="ConA-like_dom_sf"/>
</dbReference>
<evidence type="ECO:0000256" key="11">
    <source>
        <dbReference type="ARBA" id="ARBA00023170"/>
    </source>
</evidence>
<dbReference type="CDD" id="cd06899">
    <property type="entry name" value="lectin_legume_LecRK_Arcelin_ConA"/>
    <property type="match status" value="1"/>
</dbReference>
<keyword evidence="9 12" id="KW-1133">Transmembrane helix</keyword>
<dbReference type="AlphaFoldDB" id="A0A8T0D0I7"/>
<keyword evidence="10 12" id="KW-0472">Membrane</keyword>
<evidence type="ECO:0000256" key="6">
    <source>
        <dbReference type="ARBA" id="ARBA00022734"/>
    </source>
</evidence>
<dbReference type="Gene3D" id="3.30.200.20">
    <property type="entry name" value="Phosphorylase Kinase, domain 1"/>
    <property type="match status" value="1"/>
</dbReference>
<evidence type="ECO:0000256" key="9">
    <source>
        <dbReference type="ARBA" id="ARBA00022989"/>
    </source>
</evidence>
<evidence type="ECO:0000256" key="4">
    <source>
        <dbReference type="ARBA" id="ARBA00022692"/>
    </source>
</evidence>
<protein>
    <recommendedName>
        <fullName evidence="13">Protein kinase domain-containing protein</fullName>
    </recommendedName>
</protein>
<evidence type="ECO:0000256" key="1">
    <source>
        <dbReference type="ARBA" id="ARBA00004479"/>
    </source>
</evidence>
<dbReference type="GO" id="GO:0016020">
    <property type="term" value="C:membrane"/>
    <property type="evidence" value="ECO:0007669"/>
    <property type="project" value="UniProtKB-SubCell"/>
</dbReference>
<dbReference type="Gene3D" id="1.10.510.10">
    <property type="entry name" value="Transferase(Phosphotransferase) domain 1"/>
    <property type="match status" value="1"/>
</dbReference>
<comment type="similarity">
    <text evidence="3">In the C-terminal section; belongs to the protein kinase superfamily. Ser/Thr protein kinase family.</text>
</comment>
<proteinExistence type="inferred from homology"/>
<comment type="caution">
    <text evidence="14">The sequence shown here is derived from an EMBL/GenBank/DDBJ whole genome shotgun (WGS) entry which is preliminary data.</text>
</comment>
<evidence type="ECO:0000259" key="13">
    <source>
        <dbReference type="PROSITE" id="PS50011"/>
    </source>
</evidence>
<dbReference type="PROSITE" id="PS50011">
    <property type="entry name" value="PROTEIN_KINASE_DOM"/>
    <property type="match status" value="1"/>
</dbReference>
<dbReference type="PROSITE" id="PS00108">
    <property type="entry name" value="PROTEIN_KINASE_ST"/>
    <property type="match status" value="1"/>
</dbReference>
<dbReference type="InterPro" id="IPR000719">
    <property type="entry name" value="Prot_kinase_dom"/>
</dbReference>
<dbReference type="Pfam" id="PF00069">
    <property type="entry name" value="Pkinase"/>
    <property type="match status" value="1"/>
</dbReference>
<keyword evidence="6" id="KW-0430">Lectin</keyword>
<comment type="similarity">
    <text evidence="2">In the N-terminal section; belongs to the leguminous lectin family.</text>
</comment>
<sequence>MPQTDTSHRMNISTTLGFVVGLLFLSSAENFSFNIPQFDSNSSDVVYEGDGKTEYNHASLTEVSSTLLFRVGRVVYSKPVHLWDSSTNQVADFTCHFTFKIEIDDDNFSDGLAFFMAPVDYPIPPNSGGGYLGLLNSTTGNSSNNQIVIVEFDTYNNWQYDPQGLESHVGININMISSVNFTGWDARSCNQQSCNCWITYDSSNKILCVFWTSEQSPVYVLSYPVDLTAILPEIKLGFSAATGLAMEHHIINSWNFSSNLDNDASPPPSENHNKSARKTKFNSAWIVILVVGFFILLMAGLLGYKALKMWNSRKAASKGTCAESCIEIGNLPRRFSYQELVTATNGFASDRKLGQGVLSDLGCLVAVKRISTEFKHSERFFINEVKIVSRLIHQNLVQLLGWCHEQGEFILVYEYMSNGSLDYYLFGDRTLPWHTRYRIALGLALALHYLHEEAGHCVIHRDIKSANVLLDMDFTTKLGDFGVAKRVDSQLRTQMTAVVGTYGYLAPEYIYHGRLSKASDLFSFGVVALEIACGRKTYLEGEYHVPLTRWVWQLYREKNILAAADERLKMVFSEKEMECLVVVGLWCTHPNDKQRPNVGEVIKVLEFEAPLPVLPEDMYNQDYLPPNLLPLPSGSRTSSTN</sequence>
<dbReference type="FunFam" id="1.10.510.10:FF:000522">
    <property type="entry name" value="L-type lectin-domain containing receptor kinase IX.1"/>
    <property type="match status" value="1"/>
</dbReference>
<evidence type="ECO:0000256" key="12">
    <source>
        <dbReference type="SAM" id="Phobius"/>
    </source>
</evidence>
<dbReference type="Gramene" id="rna-gnl|WGS:JABURB|Cocit.L1647.1">
    <property type="protein sequence ID" value="cds-KAF7851935.1"/>
    <property type="gene ID" value="gene-BT93_L1647"/>
</dbReference>
<dbReference type="InterPro" id="IPR008271">
    <property type="entry name" value="Ser/Thr_kinase_AS"/>
</dbReference>
<dbReference type="GO" id="GO:0030246">
    <property type="term" value="F:carbohydrate binding"/>
    <property type="evidence" value="ECO:0007669"/>
    <property type="project" value="UniProtKB-KW"/>
</dbReference>
<keyword evidence="5" id="KW-0732">Signal</keyword>
<feature type="transmembrane region" description="Helical" evidence="12">
    <location>
        <begin position="284"/>
        <end position="304"/>
    </location>
</feature>
<keyword evidence="11" id="KW-0675">Receptor</keyword>
<reference evidence="14" key="1">
    <citation type="submission" date="2020-05" db="EMBL/GenBank/DDBJ databases">
        <title>WGS assembly of Corymbia citriodora subspecies variegata.</title>
        <authorList>
            <person name="Barry K."/>
            <person name="Hundley H."/>
            <person name="Shu S."/>
            <person name="Jenkins J."/>
            <person name="Grimwood J."/>
            <person name="Baten A."/>
        </authorList>
    </citation>
    <scope>NUCLEOTIDE SEQUENCE</scope>
    <source>
        <strain evidence="14">CV2-018</strain>
    </source>
</reference>
<dbReference type="GO" id="GO:0004672">
    <property type="term" value="F:protein kinase activity"/>
    <property type="evidence" value="ECO:0007669"/>
    <property type="project" value="InterPro"/>
</dbReference>
<comment type="subcellular location">
    <subcellularLocation>
        <location evidence="1">Membrane</location>
        <topology evidence="1">Single-pass type I membrane protein</topology>
    </subcellularLocation>
</comment>
<feature type="domain" description="Protein kinase" evidence="13">
    <location>
        <begin position="337"/>
        <end position="614"/>
    </location>
</feature>
<gene>
    <name evidence="14" type="ORF">BT93_L1647</name>
</gene>
<dbReference type="PANTHER" id="PTHR27007">
    <property type="match status" value="1"/>
</dbReference>
<evidence type="ECO:0000256" key="8">
    <source>
        <dbReference type="ARBA" id="ARBA00022840"/>
    </source>
</evidence>
<dbReference type="InterPro" id="IPR050528">
    <property type="entry name" value="L-type_Lectin-RKs"/>
</dbReference>
<evidence type="ECO:0000256" key="10">
    <source>
        <dbReference type="ARBA" id="ARBA00023136"/>
    </source>
</evidence>
<dbReference type="Pfam" id="PF00139">
    <property type="entry name" value="Lectin_legB"/>
    <property type="match status" value="1"/>
</dbReference>
<dbReference type="InterPro" id="IPR011009">
    <property type="entry name" value="Kinase-like_dom_sf"/>
</dbReference>
<evidence type="ECO:0000256" key="5">
    <source>
        <dbReference type="ARBA" id="ARBA00022729"/>
    </source>
</evidence>
<dbReference type="OrthoDB" id="4062651at2759"/>
<dbReference type="SMART" id="SM00220">
    <property type="entry name" value="S_TKc"/>
    <property type="match status" value="1"/>
</dbReference>
<keyword evidence="4 12" id="KW-0812">Transmembrane</keyword>
<accession>A0A8T0D0I7</accession>
<dbReference type="SUPFAM" id="SSF56112">
    <property type="entry name" value="Protein kinase-like (PK-like)"/>
    <property type="match status" value="1"/>
</dbReference>
<keyword evidence="7" id="KW-0547">Nucleotide-binding</keyword>
<evidence type="ECO:0000256" key="2">
    <source>
        <dbReference type="ARBA" id="ARBA00008536"/>
    </source>
</evidence>
<dbReference type="GO" id="GO:0005524">
    <property type="term" value="F:ATP binding"/>
    <property type="evidence" value="ECO:0007669"/>
    <property type="project" value="UniProtKB-KW"/>
</dbReference>
<evidence type="ECO:0000256" key="7">
    <source>
        <dbReference type="ARBA" id="ARBA00022741"/>
    </source>
</evidence>
<keyword evidence="8" id="KW-0067">ATP-binding</keyword>
<dbReference type="InterPro" id="IPR001220">
    <property type="entry name" value="Legume_lectin_dom"/>
</dbReference>